<evidence type="ECO:0000313" key="3">
    <source>
        <dbReference type="EMBL" id="VFQ68487.1"/>
    </source>
</evidence>
<keyword evidence="4" id="KW-1185">Reference proteome</keyword>
<feature type="transmembrane region" description="Helical" evidence="2">
    <location>
        <begin position="44"/>
        <end position="66"/>
    </location>
</feature>
<dbReference type="AlphaFoldDB" id="A0A484KYJ7"/>
<feature type="region of interest" description="Disordered" evidence="1">
    <location>
        <begin position="66"/>
        <end position="121"/>
    </location>
</feature>
<sequence>MLMWNGRQVVAAEDSHSSTPRMPTTWHVEDIREKNGNENEDEKLVVIVIVVSLVVVAVIAVVVGGGNQNKEEGKGRGDDGEGEEQQERRKDDGEVPQGAKGEALHHKNMRSHAPLLARLVT</sequence>
<gene>
    <name evidence="3" type="ORF">CCAM_LOCUS10263</name>
</gene>
<keyword evidence="2" id="KW-0472">Membrane</keyword>
<accession>A0A484KYJ7</accession>
<protein>
    <submittedName>
        <fullName evidence="3">Uncharacterized protein</fullName>
    </submittedName>
</protein>
<dbReference type="Proteomes" id="UP000595140">
    <property type="component" value="Unassembled WGS sequence"/>
</dbReference>
<feature type="compositionally biased region" description="Basic and acidic residues" evidence="1">
    <location>
        <begin position="69"/>
        <end position="93"/>
    </location>
</feature>
<evidence type="ECO:0000256" key="1">
    <source>
        <dbReference type="SAM" id="MobiDB-lite"/>
    </source>
</evidence>
<name>A0A484KYJ7_9ASTE</name>
<reference evidence="3 4" key="1">
    <citation type="submission" date="2018-04" db="EMBL/GenBank/DDBJ databases">
        <authorList>
            <person name="Vogel A."/>
        </authorList>
    </citation>
    <scope>NUCLEOTIDE SEQUENCE [LARGE SCALE GENOMIC DNA]</scope>
</reference>
<organism evidence="3 4">
    <name type="scientific">Cuscuta campestris</name>
    <dbReference type="NCBI Taxonomy" id="132261"/>
    <lineage>
        <taxon>Eukaryota</taxon>
        <taxon>Viridiplantae</taxon>
        <taxon>Streptophyta</taxon>
        <taxon>Embryophyta</taxon>
        <taxon>Tracheophyta</taxon>
        <taxon>Spermatophyta</taxon>
        <taxon>Magnoliopsida</taxon>
        <taxon>eudicotyledons</taxon>
        <taxon>Gunneridae</taxon>
        <taxon>Pentapetalae</taxon>
        <taxon>asterids</taxon>
        <taxon>lamiids</taxon>
        <taxon>Solanales</taxon>
        <taxon>Convolvulaceae</taxon>
        <taxon>Cuscuteae</taxon>
        <taxon>Cuscuta</taxon>
        <taxon>Cuscuta subgen. Grammica</taxon>
        <taxon>Cuscuta sect. Cleistogrammica</taxon>
    </lineage>
</organism>
<proteinExistence type="predicted"/>
<keyword evidence="2" id="KW-1133">Transmembrane helix</keyword>
<keyword evidence="2" id="KW-0812">Transmembrane</keyword>
<evidence type="ECO:0000313" key="4">
    <source>
        <dbReference type="Proteomes" id="UP000595140"/>
    </source>
</evidence>
<dbReference type="EMBL" id="OOIL02000693">
    <property type="protein sequence ID" value="VFQ68487.1"/>
    <property type="molecule type" value="Genomic_DNA"/>
</dbReference>
<evidence type="ECO:0000256" key="2">
    <source>
        <dbReference type="SAM" id="Phobius"/>
    </source>
</evidence>